<proteinExistence type="predicted"/>
<accession>A0ABS0XP21</accession>
<name>A0ABS0XP21_9SPHN</name>
<dbReference type="EMBL" id="JAELXS010000004">
    <property type="protein sequence ID" value="MBJ6121776.1"/>
    <property type="molecule type" value="Genomic_DNA"/>
</dbReference>
<dbReference type="InterPro" id="IPR038301">
    <property type="entry name" value="AraC-like_sf"/>
</dbReference>
<dbReference type="InterPro" id="IPR010848">
    <property type="entry name" value="DUF1465"/>
</dbReference>
<dbReference type="Gene3D" id="1.10.8.930">
    <property type="entry name" value="Protein of unknown function DUF1465"/>
    <property type="match status" value="1"/>
</dbReference>
<sequence>MTPHPPAHLHRRLLDGLYIDAMVLADEARHYIEGQSREDSDALAPIDRVLLSCESLKVTTRLMHVLAWLLMRKAIDAGEIAPADALMPARRLGPSSVVDPDVADRMPDRARWLIDASETLYRRAAMLEAGYADVERPASPARVLQLQLAAGF</sequence>
<gene>
    <name evidence="1" type="ORF">JAO74_08230</name>
</gene>
<evidence type="ECO:0000313" key="1">
    <source>
        <dbReference type="EMBL" id="MBJ6121776.1"/>
    </source>
</evidence>
<dbReference type="Pfam" id="PF07323">
    <property type="entry name" value="DUF1465"/>
    <property type="match status" value="1"/>
</dbReference>
<reference evidence="2" key="1">
    <citation type="submission" date="2020-12" db="EMBL/GenBank/DDBJ databases">
        <title>Hymenobacter sp.</title>
        <authorList>
            <person name="Kim M.K."/>
        </authorList>
    </citation>
    <scope>NUCLEOTIDE SEQUENCE [LARGE SCALE GENOMIC DNA]</scope>
    <source>
        <strain evidence="2">BT553</strain>
    </source>
</reference>
<dbReference type="Proteomes" id="UP000640426">
    <property type="component" value="Unassembled WGS sequence"/>
</dbReference>
<organism evidence="1 2">
    <name type="scientific">Sphingomonas mollis</name>
    <dbReference type="NCBI Taxonomy" id="2795726"/>
    <lineage>
        <taxon>Bacteria</taxon>
        <taxon>Pseudomonadati</taxon>
        <taxon>Pseudomonadota</taxon>
        <taxon>Alphaproteobacteria</taxon>
        <taxon>Sphingomonadales</taxon>
        <taxon>Sphingomonadaceae</taxon>
        <taxon>Sphingomonas</taxon>
    </lineage>
</organism>
<comment type="caution">
    <text evidence="1">The sequence shown here is derived from an EMBL/GenBank/DDBJ whole genome shotgun (WGS) entry which is preliminary data.</text>
</comment>
<keyword evidence="2" id="KW-1185">Reference proteome</keyword>
<protein>
    <submittedName>
        <fullName evidence="1">DUF1465 family protein</fullName>
    </submittedName>
</protein>
<evidence type="ECO:0000313" key="2">
    <source>
        <dbReference type="Proteomes" id="UP000640426"/>
    </source>
</evidence>
<dbReference type="RefSeq" id="WP_199036926.1">
    <property type="nucleotide sequence ID" value="NZ_JAELXS010000004.1"/>
</dbReference>